<dbReference type="STRING" id="1298598.JCM21714_4034"/>
<dbReference type="RefSeq" id="WP_035725517.1">
    <property type="nucleotide sequence ID" value="NZ_BAVS01000032.1"/>
</dbReference>
<proteinExistence type="predicted"/>
<dbReference type="OrthoDB" id="2433869at2"/>
<comment type="caution">
    <text evidence="1">The sequence shown here is derived from an EMBL/GenBank/DDBJ whole genome shotgun (WGS) entry which is preliminary data.</text>
</comment>
<keyword evidence="2" id="KW-1185">Reference proteome</keyword>
<accession>W4VN47</accession>
<organism evidence="1 2">
    <name type="scientific">Gracilibacillus boraciitolerans JCM 21714</name>
    <dbReference type="NCBI Taxonomy" id="1298598"/>
    <lineage>
        <taxon>Bacteria</taxon>
        <taxon>Bacillati</taxon>
        <taxon>Bacillota</taxon>
        <taxon>Bacilli</taxon>
        <taxon>Bacillales</taxon>
        <taxon>Bacillaceae</taxon>
        <taxon>Gracilibacillus</taxon>
    </lineage>
</organism>
<protein>
    <submittedName>
        <fullName evidence="1">Uncharacterized protein</fullName>
    </submittedName>
</protein>
<evidence type="ECO:0000313" key="1">
    <source>
        <dbReference type="EMBL" id="GAE94840.1"/>
    </source>
</evidence>
<name>W4VN47_9BACI</name>
<gene>
    <name evidence="1" type="ORF">JCM21714_4034</name>
</gene>
<sequence length="342" mass="38732">MNYVNTNLKITANGSNYNKHSFLDQIIGQPPTFIKDLQEEYRSFMRGKSAWTDLFVENEEVLAYADVNYKRGSSTFTVSVLNKKDETSENFTMKVPESEKLSHIYVEDVQLVGNELNLVTQNYRYDDFSNGEKHMYTIDLSSQTITNHEAIVEVPKGQNDTYFDVQLIKTSPTNANEYLILMKKEIQLIEDSESIREEVINKEFISYNMATKEKEIINVQDLQLDSSGLSFYDGSTIYFTQFAGTELIVTPPYSLEDDQMGLVSRVQLSSETDLVGGTLTTVKDGKLYVASTTDRESHSNIVVIVADLETGKTIYEGGEVAVKDASIAPDDFELYINELFLK</sequence>
<dbReference type="Proteomes" id="UP000019102">
    <property type="component" value="Unassembled WGS sequence"/>
</dbReference>
<dbReference type="AlphaFoldDB" id="W4VN47"/>
<dbReference type="EMBL" id="BAVS01000032">
    <property type="protein sequence ID" value="GAE94840.1"/>
    <property type="molecule type" value="Genomic_DNA"/>
</dbReference>
<evidence type="ECO:0000313" key="2">
    <source>
        <dbReference type="Proteomes" id="UP000019102"/>
    </source>
</evidence>
<reference evidence="1 2" key="1">
    <citation type="journal article" date="2014" name="Genome Announc.">
        <title>Draft Genome Sequence of the Boron-Tolerant and Moderately Halotolerant Bacterium Gracilibacillus boraciitolerans JCM 21714T.</title>
        <authorList>
            <person name="Ahmed I."/>
            <person name="Oshima K."/>
            <person name="Suda W."/>
            <person name="Kitamura K."/>
            <person name="Iida T."/>
            <person name="Ohmori Y."/>
            <person name="Fujiwara T."/>
            <person name="Hattori M."/>
            <person name="Ohkuma M."/>
        </authorList>
    </citation>
    <scope>NUCLEOTIDE SEQUENCE [LARGE SCALE GENOMIC DNA]</scope>
    <source>
        <strain evidence="1 2">JCM 21714</strain>
    </source>
</reference>
<dbReference type="eggNOG" id="ENOG5032USK">
    <property type="taxonomic scope" value="Bacteria"/>
</dbReference>